<keyword evidence="4 5" id="KW-0408">Iron</keyword>
<name>A0A8J4QLX6_9ROSI</name>
<evidence type="ECO:0000259" key="6">
    <source>
        <dbReference type="PROSITE" id="PS51471"/>
    </source>
</evidence>
<evidence type="ECO:0000256" key="3">
    <source>
        <dbReference type="ARBA" id="ARBA00022896"/>
    </source>
</evidence>
<evidence type="ECO:0000313" key="8">
    <source>
        <dbReference type="Proteomes" id="UP000737018"/>
    </source>
</evidence>
<feature type="domain" description="Fe2OG dioxygenase" evidence="6">
    <location>
        <begin position="225"/>
        <end position="325"/>
    </location>
</feature>
<keyword evidence="3" id="KW-0847">Vitamin C</keyword>
<dbReference type="Gene3D" id="2.60.120.330">
    <property type="entry name" value="B-lactam Antibiotic, Isopenicillin N Synthase, Chain"/>
    <property type="match status" value="1"/>
</dbReference>
<dbReference type="Pfam" id="PF03171">
    <property type="entry name" value="2OG-FeII_Oxy"/>
    <property type="match status" value="1"/>
</dbReference>
<dbReference type="PANTHER" id="PTHR47991">
    <property type="entry name" value="OXOGLUTARATE/IRON-DEPENDENT DIOXYGENASE"/>
    <property type="match status" value="1"/>
</dbReference>
<comment type="similarity">
    <text evidence="1 5">Belongs to the iron/ascorbate-dependent oxidoreductase family.</text>
</comment>
<comment type="caution">
    <text evidence="7">The sequence shown here is derived from an EMBL/GenBank/DDBJ whole genome shotgun (WGS) entry which is preliminary data.</text>
</comment>
<dbReference type="InterPro" id="IPR026992">
    <property type="entry name" value="DIOX_N"/>
</dbReference>
<feature type="non-terminal residue" evidence="7">
    <location>
        <position position="378"/>
    </location>
</feature>
<organism evidence="7 8">
    <name type="scientific">Castanea mollissima</name>
    <name type="common">Chinese chestnut</name>
    <dbReference type="NCBI Taxonomy" id="60419"/>
    <lineage>
        <taxon>Eukaryota</taxon>
        <taxon>Viridiplantae</taxon>
        <taxon>Streptophyta</taxon>
        <taxon>Embryophyta</taxon>
        <taxon>Tracheophyta</taxon>
        <taxon>Spermatophyta</taxon>
        <taxon>Magnoliopsida</taxon>
        <taxon>eudicotyledons</taxon>
        <taxon>Gunneridae</taxon>
        <taxon>Pentapetalae</taxon>
        <taxon>rosids</taxon>
        <taxon>fabids</taxon>
        <taxon>Fagales</taxon>
        <taxon>Fagaceae</taxon>
        <taxon>Castanea</taxon>
    </lineage>
</organism>
<dbReference type="GO" id="GO:0031418">
    <property type="term" value="F:L-ascorbic acid binding"/>
    <property type="evidence" value="ECO:0007669"/>
    <property type="project" value="UniProtKB-KW"/>
</dbReference>
<dbReference type="InterPro" id="IPR050295">
    <property type="entry name" value="Plant_2OG-oxidoreductases"/>
</dbReference>
<evidence type="ECO:0000256" key="1">
    <source>
        <dbReference type="ARBA" id="ARBA00008056"/>
    </source>
</evidence>
<keyword evidence="2 5" id="KW-0479">Metal-binding</keyword>
<dbReference type="EMBL" id="JRKL02003251">
    <property type="protein sequence ID" value="KAF3955905.1"/>
    <property type="molecule type" value="Genomic_DNA"/>
</dbReference>
<dbReference type="InterPro" id="IPR044861">
    <property type="entry name" value="IPNS-like_FE2OG_OXY"/>
</dbReference>
<evidence type="ECO:0000256" key="2">
    <source>
        <dbReference type="ARBA" id="ARBA00022723"/>
    </source>
</evidence>
<gene>
    <name evidence="7" type="ORF">CMV_018931</name>
</gene>
<dbReference type="InterPro" id="IPR027443">
    <property type="entry name" value="IPNS-like_sf"/>
</dbReference>
<reference evidence="7" key="1">
    <citation type="submission" date="2020-03" db="EMBL/GenBank/DDBJ databases">
        <title>Castanea mollissima Vanexum genome sequencing.</title>
        <authorList>
            <person name="Staton M."/>
        </authorList>
    </citation>
    <scope>NUCLEOTIDE SEQUENCE</scope>
    <source>
        <tissue evidence="7">Leaf</tissue>
    </source>
</reference>
<evidence type="ECO:0000256" key="5">
    <source>
        <dbReference type="RuleBase" id="RU003682"/>
    </source>
</evidence>
<protein>
    <recommendedName>
        <fullName evidence="6">Fe2OG dioxygenase domain-containing protein</fullName>
    </recommendedName>
</protein>
<keyword evidence="8" id="KW-1185">Reference proteome</keyword>
<accession>A0A8J4QLX6</accession>
<dbReference type="GO" id="GO:0046872">
    <property type="term" value="F:metal ion binding"/>
    <property type="evidence" value="ECO:0007669"/>
    <property type="project" value="UniProtKB-KW"/>
</dbReference>
<evidence type="ECO:0000256" key="4">
    <source>
        <dbReference type="ARBA" id="ARBA00023004"/>
    </source>
</evidence>
<dbReference type="Pfam" id="PF14226">
    <property type="entry name" value="DIOX_N"/>
    <property type="match status" value="1"/>
</dbReference>
<dbReference type="PROSITE" id="PS51471">
    <property type="entry name" value="FE2OG_OXY"/>
    <property type="match status" value="1"/>
</dbReference>
<dbReference type="AlphaFoldDB" id="A0A8J4QLX6"/>
<evidence type="ECO:0000313" key="7">
    <source>
        <dbReference type="EMBL" id="KAF3955905.1"/>
    </source>
</evidence>
<dbReference type="SUPFAM" id="SSF51197">
    <property type="entry name" value="Clavaminate synthase-like"/>
    <property type="match status" value="1"/>
</dbReference>
<dbReference type="InterPro" id="IPR005123">
    <property type="entry name" value="Oxoglu/Fe-dep_dioxygenase_dom"/>
</dbReference>
<dbReference type="GO" id="GO:0016491">
    <property type="term" value="F:oxidoreductase activity"/>
    <property type="evidence" value="ECO:0007669"/>
    <property type="project" value="UniProtKB-KW"/>
</dbReference>
<dbReference type="Proteomes" id="UP000737018">
    <property type="component" value="Unassembled WGS sequence"/>
</dbReference>
<proteinExistence type="inferred from homology"/>
<sequence length="378" mass="41862">KAISSLTIHESCSCFSSMASAMSMKASPVHPPKITTVKALVESTGSSSIPSFYNFTPYLRDEPIAGDAEDSVPIIDISLLVSGTPEQQSQIIHQLSKACSDWGCFMVINHDVTESLTKAMIASFQEFFDLPEEEKKEYQGNHVMDPIRCGTGFNPSMDKANYWRDFLKCFAHPEFHTPNKPAGFSEIALEFSKRNREVVTVLLKAISKSLGLEESYINKAANFELGLQLLAANYYPACPEPEKAIGIPAHYDHGLLTTLVNNGVSGLQVKHKEKWFNVNIPANVLFVQVADHLEILSNGKYKSISHRALVNNKATRMSIALAHGPALDTVMRPAPELVGNESDQPAYVEMTYREFLELQQTGRLSSKFRSDTEQSKAV</sequence>
<dbReference type="OrthoDB" id="288590at2759"/>
<keyword evidence="5" id="KW-0560">Oxidoreductase</keyword>